<evidence type="ECO:0000313" key="2">
    <source>
        <dbReference type="EMBL" id="GLV57282.1"/>
    </source>
</evidence>
<keyword evidence="3" id="KW-1185">Reference proteome</keyword>
<proteinExistence type="predicted"/>
<organism evidence="2 3">
    <name type="scientific">Dictyobacter halimunensis</name>
    <dbReference type="NCBI Taxonomy" id="3026934"/>
    <lineage>
        <taxon>Bacteria</taxon>
        <taxon>Bacillati</taxon>
        <taxon>Chloroflexota</taxon>
        <taxon>Ktedonobacteria</taxon>
        <taxon>Ktedonobacterales</taxon>
        <taxon>Dictyobacteraceae</taxon>
        <taxon>Dictyobacter</taxon>
    </lineage>
</organism>
<dbReference type="EMBL" id="BSRI01000002">
    <property type="protein sequence ID" value="GLV57282.1"/>
    <property type="molecule type" value="Genomic_DNA"/>
</dbReference>
<protein>
    <submittedName>
        <fullName evidence="2">Uncharacterized protein</fullName>
    </submittedName>
</protein>
<comment type="caution">
    <text evidence="2">The sequence shown here is derived from an EMBL/GenBank/DDBJ whole genome shotgun (WGS) entry which is preliminary data.</text>
</comment>
<accession>A0ABQ6FSR1</accession>
<evidence type="ECO:0000256" key="1">
    <source>
        <dbReference type="SAM" id="MobiDB-lite"/>
    </source>
</evidence>
<feature type="region of interest" description="Disordered" evidence="1">
    <location>
        <begin position="44"/>
        <end position="74"/>
    </location>
</feature>
<sequence length="74" mass="8000">MLGHIVPHQFLSPPSPREVQEGAQPSCRGLGFPTIPTFLPPREVQEGAQPSCRGLGVSPTNSFPLPPRSRRGIM</sequence>
<reference evidence="2 3" key="1">
    <citation type="submission" date="2023-02" db="EMBL/GenBank/DDBJ databases">
        <title>Dictyobacter halimunensis sp. nov., a new member of the class Ktedonobacteria from forest soil in a geothermal area.</title>
        <authorList>
            <person name="Rachmania M.K."/>
            <person name="Ningsih F."/>
            <person name="Sakai Y."/>
            <person name="Yabe S."/>
            <person name="Yokota A."/>
            <person name="Sjamsuridzal W."/>
        </authorList>
    </citation>
    <scope>NUCLEOTIDE SEQUENCE [LARGE SCALE GENOMIC DNA]</scope>
    <source>
        <strain evidence="2 3">S3.2.2.5</strain>
    </source>
</reference>
<name>A0ABQ6FSR1_9CHLR</name>
<evidence type="ECO:0000313" key="3">
    <source>
        <dbReference type="Proteomes" id="UP001344906"/>
    </source>
</evidence>
<gene>
    <name evidence="2" type="ORF">KDH_41180</name>
</gene>
<dbReference type="Proteomes" id="UP001344906">
    <property type="component" value="Unassembled WGS sequence"/>
</dbReference>
<feature type="region of interest" description="Disordered" evidence="1">
    <location>
        <begin position="1"/>
        <end position="26"/>
    </location>
</feature>